<feature type="region of interest" description="Disordered" evidence="1">
    <location>
        <begin position="160"/>
        <end position="205"/>
    </location>
</feature>
<evidence type="ECO:0000313" key="3">
    <source>
        <dbReference type="EMBL" id="TWU22071.1"/>
    </source>
</evidence>
<keyword evidence="2" id="KW-1133">Transmembrane helix</keyword>
<name>A0A5C6CF70_9BACT</name>
<feature type="compositionally biased region" description="Low complexity" evidence="1">
    <location>
        <begin position="169"/>
        <end position="197"/>
    </location>
</feature>
<evidence type="ECO:0000256" key="2">
    <source>
        <dbReference type="SAM" id="Phobius"/>
    </source>
</evidence>
<evidence type="ECO:0008006" key="5">
    <source>
        <dbReference type="Google" id="ProtNLM"/>
    </source>
</evidence>
<proteinExistence type="predicted"/>
<comment type="caution">
    <text evidence="3">The sequence shown here is derived from an EMBL/GenBank/DDBJ whole genome shotgun (WGS) entry which is preliminary data.</text>
</comment>
<feature type="region of interest" description="Disordered" evidence="1">
    <location>
        <begin position="1"/>
        <end position="23"/>
    </location>
</feature>
<keyword evidence="2" id="KW-0812">Transmembrane</keyword>
<sequence>MSMPPNNPFEPNPNSRFATQGSPPPKSNVWKWVLGILGIIGLLGAVVCCGGGYAMYRMGKGMIADQVKQELGANEVIQEHLGEIQSADLNFTATTEVGQEKPGSLVFDIVGTKGTGVLEIQQDSKNPGEGLSIRSAELVMPDGTRHEVIADLDSFEDQIDTGMEIDLSAPDATAPDATAPDATAPDAAAPDAAAPDAAEPETRLE</sequence>
<keyword evidence="2" id="KW-0472">Membrane</keyword>
<feature type="transmembrane region" description="Helical" evidence="2">
    <location>
        <begin position="32"/>
        <end position="56"/>
    </location>
</feature>
<dbReference type="RefSeq" id="WP_197169247.1">
    <property type="nucleotide sequence ID" value="NZ_SJPT01000005.1"/>
</dbReference>
<protein>
    <recommendedName>
        <fullName evidence="5">Cytochrome oxidase complex assembly protein 1</fullName>
    </recommendedName>
</protein>
<dbReference type="AlphaFoldDB" id="A0A5C6CF70"/>
<accession>A0A5C6CF70</accession>
<organism evidence="3 4">
    <name type="scientific">Novipirellula galeiformis</name>
    <dbReference type="NCBI Taxonomy" id="2528004"/>
    <lineage>
        <taxon>Bacteria</taxon>
        <taxon>Pseudomonadati</taxon>
        <taxon>Planctomycetota</taxon>
        <taxon>Planctomycetia</taxon>
        <taxon>Pirellulales</taxon>
        <taxon>Pirellulaceae</taxon>
        <taxon>Novipirellula</taxon>
    </lineage>
</organism>
<keyword evidence="4" id="KW-1185">Reference proteome</keyword>
<dbReference type="EMBL" id="SJPT01000005">
    <property type="protein sequence ID" value="TWU22071.1"/>
    <property type="molecule type" value="Genomic_DNA"/>
</dbReference>
<feature type="compositionally biased region" description="Pro residues" evidence="1">
    <location>
        <begin position="1"/>
        <end position="11"/>
    </location>
</feature>
<evidence type="ECO:0000313" key="4">
    <source>
        <dbReference type="Proteomes" id="UP000316304"/>
    </source>
</evidence>
<dbReference type="Proteomes" id="UP000316304">
    <property type="component" value="Unassembled WGS sequence"/>
</dbReference>
<reference evidence="3 4" key="1">
    <citation type="submission" date="2019-02" db="EMBL/GenBank/DDBJ databases">
        <title>Deep-cultivation of Planctomycetes and their phenomic and genomic characterization uncovers novel biology.</title>
        <authorList>
            <person name="Wiegand S."/>
            <person name="Jogler M."/>
            <person name="Boedeker C."/>
            <person name="Pinto D."/>
            <person name="Vollmers J."/>
            <person name="Rivas-Marin E."/>
            <person name="Kohn T."/>
            <person name="Peeters S.H."/>
            <person name="Heuer A."/>
            <person name="Rast P."/>
            <person name="Oberbeckmann S."/>
            <person name="Bunk B."/>
            <person name="Jeske O."/>
            <person name="Meyerdierks A."/>
            <person name="Storesund J.E."/>
            <person name="Kallscheuer N."/>
            <person name="Luecker S."/>
            <person name="Lage O.M."/>
            <person name="Pohl T."/>
            <person name="Merkel B.J."/>
            <person name="Hornburger P."/>
            <person name="Mueller R.-W."/>
            <person name="Bruemmer F."/>
            <person name="Labrenz M."/>
            <person name="Spormann A.M."/>
            <person name="Op Den Camp H."/>
            <person name="Overmann J."/>
            <person name="Amann R."/>
            <person name="Jetten M.S.M."/>
            <person name="Mascher T."/>
            <person name="Medema M.H."/>
            <person name="Devos D.P."/>
            <person name="Kaster A.-K."/>
            <person name="Ovreas L."/>
            <person name="Rohde M."/>
            <person name="Galperin M.Y."/>
            <person name="Jogler C."/>
        </authorList>
    </citation>
    <scope>NUCLEOTIDE SEQUENCE [LARGE SCALE GENOMIC DNA]</scope>
    <source>
        <strain evidence="3 4">Pla52o</strain>
    </source>
</reference>
<evidence type="ECO:0000256" key="1">
    <source>
        <dbReference type="SAM" id="MobiDB-lite"/>
    </source>
</evidence>
<gene>
    <name evidence="3" type="ORF">Pla52o_31190</name>
</gene>